<organism evidence="1">
    <name type="scientific">Chlamydomonas euryale</name>
    <dbReference type="NCBI Taxonomy" id="1486919"/>
    <lineage>
        <taxon>Eukaryota</taxon>
        <taxon>Viridiplantae</taxon>
        <taxon>Chlorophyta</taxon>
        <taxon>core chlorophytes</taxon>
        <taxon>Chlorophyceae</taxon>
        <taxon>CS clade</taxon>
        <taxon>Chlamydomonadales</taxon>
        <taxon>Chlamydomonadaceae</taxon>
        <taxon>Chlamydomonas</taxon>
    </lineage>
</organism>
<proteinExistence type="predicted"/>
<dbReference type="EMBL" id="HBEC01042661">
    <property type="protein sequence ID" value="CAD8308883.1"/>
    <property type="molecule type" value="Transcribed_RNA"/>
</dbReference>
<protein>
    <submittedName>
        <fullName evidence="1">Uncharacterized protein</fullName>
    </submittedName>
</protein>
<gene>
    <name evidence="1" type="ORF">CEUR00632_LOCUS19888</name>
</gene>
<name>A0A7R9Z6U3_9CHLO</name>
<sequence>MEPFSIRTALALPHAAPQPSQPIWTLEGRCLEAPLRDGAARPGAPRSPDGRSSMMAVAELDALLMAQRFSCRSISAPMVRSQAEESADASPQRAVGETCEGETLLQSESGAVDGLPQASSDQHSLQNHLMQLIHSQPGRHLSPIDEHSDALCIDTPAYTSMLHGCGISCHHPQETSPQAQPCGVVTVPLASVAKHAAPVFRCSTAAVPTRTYESSSSGWQWNVSMLARSDLVKSCEPEAAHGGRLAMRLLSASPNGLGSTGADTVQADCCPAGAIKMASISVPNINMQQTPYLEFARPNHTETRAHPPTWPVAHVHADQHVAHSKHERVHGANNVLAML</sequence>
<reference evidence="1" key="1">
    <citation type="submission" date="2021-01" db="EMBL/GenBank/DDBJ databases">
        <authorList>
            <person name="Corre E."/>
            <person name="Pelletier E."/>
            <person name="Niang G."/>
            <person name="Scheremetjew M."/>
            <person name="Finn R."/>
            <person name="Kale V."/>
            <person name="Holt S."/>
            <person name="Cochrane G."/>
            <person name="Meng A."/>
            <person name="Brown T."/>
            <person name="Cohen L."/>
        </authorList>
    </citation>
    <scope>NUCLEOTIDE SEQUENCE</scope>
    <source>
        <strain evidence="1">CCMP219</strain>
    </source>
</reference>
<accession>A0A7R9Z6U3</accession>
<dbReference type="AlphaFoldDB" id="A0A7R9Z6U3"/>
<evidence type="ECO:0000313" key="1">
    <source>
        <dbReference type="EMBL" id="CAD8308883.1"/>
    </source>
</evidence>